<dbReference type="EMBL" id="JALHLF010000065">
    <property type="protein sequence ID" value="MCJ2183889.1"/>
    <property type="molecule type" value="Genomic_DNA"/>
</dbReference>
<reference evidence="1" key="1">
    <citation type="submission" date="2022-03" db="EMBL/GenBank/DDBJ databases">
        <title>Identification of a novel bacterium isolated from mangrove sediments.</title>
        <authorList>
            <person name="Pan X."/>
        </authorList>
    </citation>
    <scope>NUCLEOTIDE SEQUENCE</scope>
    <source>
        <strain evidence="1">B1949</strain>
    </source>
</reference>
<sequence length="209" mass="22053">MTNQDRTSPLARALRSGLAVAALGLGLSGCISLAPKTPDTLIRLSPEKSAPAGTVSDGKLADAIVVLDPDADRSLDVLRVPVRVDASSLAYLKGAGWVEKPTRLMRSLLAETIRADTGGLVLEGGDYEVTGKTFVGGRLLEMGYDAPRHAVVVRFDAVITQRDNPEIRRKRFEAVVDNVEPKGPAVGPALNSAANTVANEVATWVKSQG</sequence>
<accession>A0ABT0BFR8</accession>
<keyword evidence="2" id="KW-1185">Reference proteome</keyword>
<evidence type="ECO:0000313" key="2">
    <source>
        <dbReference type="Proteomes" id="UP001162881"/>
    </source>
</evidence>
<dbReference type="SUPFAM" id="SSF159594">
    <property type="entry name" value="XCC0632-like"/>
    <property type="match status" value="1"/>
</dbReference>
<proteinExistence type="predicted"/>
<dbReference type="PROSITE" id="PS51257">
    <property type="entry name" value="PROKAR_LIPOPROTEIN"/>
    <property type="match status" value="1"/>
</dbReference>
<organism evidence="1 2">
    <name type="scientific">Novosphingobium organovorum</name>
    <dbReference type="NCBI Taxonomy" id="2930092"/>
    <lineage>
        <taxon>Bacteria</taxon>
        <taxon>Pseudomonadati</taxon>
        <taxon>Pseudomonadota</taxon>
        <taxon>Alphaproteobacteria</taxon>
        <taxon>Sphingomonadales</taxon>
        <taxon>Sphingomonadaceae</taxon>
        <taxon>Novosphingobium</taxon>
    </lineage>
</organism>
<gene>
    <name evidence="1" type="ORF">MTR62_14465</name>
</gene>
<keyword evidence="1" id="KW-0449">Lipoprotein</keyword>
<comment type="caution">
    <text evidence="1">The sequence shown here is derived from an EMBL/GenBank/DDBJ whole genome shotgun (WGS) entry which is preliminary data.</text>
</comment>
<name>A0ABT0BFR8_9SPHN</name>
<protein>
    <submittedName>
        <fullName evidence="1">ABC-type transport auxiliary lipoprotein family protein</fullName>
    </submittedName>
</protein>
<dbReference type="Proteomes" id="UP001162881">
    <property type="component" value="Unassembled WGS sequence"/>
</dbReference>
<evidence type="ECO:0000313" key="1">
    <source>
        <dbReference type="EMBL" id="MCJ2183889.1"/>
    </source>
</evidence>
<dbReference type="RefSeq" id="WP_244022169.1">
    <property type="nucleotide sequence ID" value="NZ_JALHLF010000065.1"/>
</dbReference>
<dbReference type="Gene3D" id="3.40.50.10610">
    <property type="entry name" value="ABC-type transport auxiliary lipoprotein component"/>
    <property type="match status" value="1"/>
</dbReference>